<comment type="similarity">
    <text evidence="3">Belongs to the TRAFAC class translation factor GTPase superfamily. Classic translation factor GTPase family. BipA subfamily.</text>
</comment>
<dbReference type="Pfam" id="PF21018">
    <property type="entry name" value="BipA_C"/>
    <property type="match status" value="1"/>
</dbReference>
<evidence type="ECO:0000313" key="6">
    <source>
        <dbReference type="Proteomes" id="UP000824260"/>
    </source>
</evidence>
<comment type="subcellular location">
    <subcellularLocation>
        <location evidence="3">Cytoplasm</location>
    </subcellularLocation>
    <text evidence="3">Binds to ribosomes.</text>
</comment>
<evidence type="ECO:0000259" key="4">
    <source>
        <dbReference type="PROSITE" id="PS51722"/>
    </source>
</evidence>
<dbReference type="NCBIfam" id="TIGR00231">
    <property type="entry name" value="small_GTP"/>
    <property type="match status" value="1"/>
</dbReference>
<dbReference type="InterPro" id="IPR047043">
    <property type="entry name" value="BipA_III"/>
</dbReference>
<dbReference type="InterPro" id="IPR035647">
    <property type="entry name" value="EFG_III/V"/>
</dbReference>
<dbReference type="SUPFAM" id="SSF50447">
    <property type="entry name" value="Translation proteins"/>
    <property type="match status" value="1"/>
</dbReference>
<dbReference type="Pfam" id="PF00009">
    <property type="entry name" value="GTP_EFTU"/>
    <property type="match status" value="1"/>
</dbReference>
<dbReference type="GO" id="GO:0000049">
    <property type="term" value="F:tRNA binding"/>
    <property type="evidence" value="ECO:0007669"/>
    <property type="project" value="UniProtKB-KW"/>
</dbReference>
<dbReference type="CDD" id="cd03691">
    <property type="entry name" value="BipA_TypA_II"/>
    <property type="match status" value="1"/>
</dbReference>
<dbReference type="PANTHER" id="PTHR42908">
    <property type="entry name" value="TRANSLATION ELONGATION FACTOR-RELATED"/>
    <property type="match status" value="1"/>
</dbReference>
<dbReference type="GO" id="GO:0000027">
    <property type="term" value="P:ribosomal large subunit assembly"/>
    <property type="evidence" value="ECO:0007669"/>
    <property type="project" value="UniProtKB-UniRule"/>
</dbReference>
<gene>
    <name evidence="5" type="primary">typA</name>
    <name evidence="3" type="synonym">bipA</name>
    <name evidence="5" type="ORF">IAA52_06250</name>
</gene>
<evidence type="ECO:0000256" key="3">
    <source>
        <dbReference type="HAMAP-Rule" id="MF_00849"/>
    </source>
</evidence>
<dbReference type="InterPro" id="IPR041095">
    <property type="entry name" value="EFG_II"/>
</dbReference>
<dbReference type="GO" id="GO:0043022">
    <property type="term" value="F:ribosome binding"/>
    <property type="evidence" value="ECO:0007669"/>
    <property type="project" value="UniProtKB-UniRule"/>
</dbReference>
<dbReference type="FunFam" id="3.30.70.240:FF:000002">
    <property type="entry name" value="GTP-binding protein TypA"/>
    <property type="match status" value="1"/>
</dbReference>
<dbReference type="GO" id="GO:0005525">
    <property type="term" value="F:GTP binding"/>
    <property type="evidence" value="ECO:0007669"/>
    <property type="project" value="UniProtKB-UniRule"/>
</dbReference>
<sequence>MKIVRDDIRNIAIIAHVDHGKTTLVDEMLKQGGVFRKNQQVADRVMDSNDLERERGITILSKNTAVHYEGVKINIVDTPGHADFSGEVERVLKMVSGVLLLVDSFEGPMPQTRFVLKKALELDLKVIIVVNKTDRPDARCAEVVDETLELLLELDASDEQLDSPIIFASGRDGTATTDWQVPGQDLRPLFEAILNHIPAPEGDPDAPLQLLISTIDYNDYVGRIGVGRIERGSIHAGQMAIRCAYGSSFTSPAARLGGLYEFDGLKRVSCESARVGDIVAVSGFDELFIGDTICDPAMADPLPFVKIDEPTVSMTFCVNDSPFAGTEGQYVTSRHLRARLMKEMQTDVSLRVEDTETTDAFRVSGRGELHLSILIETMRRQGYEFQVTKPVVLYKDIDGEKCEPIERVVCDVPTEYSGVVIEKLGRRRGTLLTMHGQDRMRLEFLIPSRGLFGYRSEFLTDTHGEGVMSAVFETYEPVKGDIPTRLSGSLVAFEAGEATSYALFYAQDRGELFIEPGTKVYSGMIVGRNSRPGDIDVNVCKKKHMTNSRNSAAAEEALKITGVRIPTLEEALEFIDDDELVEITPKSIRMRKRVLNAEMRKKLESRKKQG</sequence>
<dbReference type="InterPro" id="IPR042116">
    <property type="entry name" value="TypA/BipA_C"/>
</dbReference>
<dbReference type="PROSITE" id="PS51722">
    <property type="entry name" value="G_TR_2"/>
    <property type="match status" value="1"/>
</dbReference>
<dbReference type="InterPro" id="IPR009000">
    <property type="entry name" value="Transl_B-barrel_sf"/>
</dbReference>
<keyword evidence="3" id="KW-0690">Ribosome biogenesis</keyword>
<dbReference type="EC" id="3.6.5.-" evidence="3"/>
<evidence type="ECO:0000256" key="2">
    <source>
        <dbReference type="ARBA" id="ARBA00023134"/>
    </source>
</evidence>
<comment type="caution">
    <text evidence="5">The sequence shown here is derived from an EMBL/GenBank/DDBJ whole genome shotgun (WGS) entry which is preliminary data.</text>
</comment>
<dbReference type="InterPro" id="IPR004161">
    <property type="entry name" value="EFTu-like_2"/>
</dbReference>
<dbReference type="InterPro" id="IPR000640">
    <property type="entry name" value="EFG_V-like"/>
</dbReference>
<dbReference type="CDD" id="cd03710">
    <property type="entry name" value="BipA_TypA_C"/>
    <property type="match status" value="1"/>
</dbReference>
<dbReference type="AlphaFoldDB" id="A0A9D0ZLZ1"/>
<dbReference type="Gene3D" id="3.40.50.300">
    <property type="entry name" value="P-loop containing nucleotide triphosphate hydrolases"/>
    <property type="match status" value="1"/>
</dbReference>
<dbReference type="PANTHER" id="PTHR42908:SF8">
    <property type="entry name" value="TR-TYPE G DOMAIN-CONTAINING PROTEIN"/>
    <property type="match status" value="1"/>
</dbReference>
<organism evidence="5 6">
    <name type="scientific">Candidatus Pullichristensenella stercorigallinarum</name>
    <dbReference type="NCBI Taxonomy" id="2840909"/>
    <lineage>
        <taxon>Bacteria</taxon>
        <taxon>Bacillati</taxon>
        <taxon>Bacillota</taxon>
        <taxon>Clostridia</taxon>
        <taxon>Candidatus Pullichristensenella</taxon>
    </lineage>
</organism>
<keyword evidence="3" id="KW-0699">rRNA-binding</keyword>
<keyword evidence="3" id="KW-0694">RNA-binding</keyword>
<dbReference type="EMBL" id="DVFZ01000061">
    <property type="protein sequence ID" value="HIQ82689.1"/>
    <property type="molecule type" value="Genomic_DNA"/>
</dbReference>
<dbReference type="InterPro" id="IPR035651">
    <property type="entry name" value="BipA_V"/>
</dbReference>
<feature type="binding site" evidence="3">
    <location>
        <begin position="18"/>
        <end position="23"/>
    </location>
    <ligand>
        <name>GTP</name>
        <dbReference type="ChEBI" id="CHEBI:37565"/>
    </ligand>
</feature>
<dbReference type="InterPro" id="IPR047041">
    <property type="entry name" value="BipA_GTP-bd_dom"/>
</dbReference>
<dbReference type="Gene3D" id="2.40.50.250">
    <property type="entry name" value="bipa protein"/>
    <property type="match status" value="1"/>
</dbReference>
<reference evidence="5" key="2">
    <citation type="journal article" date="2021" name="PeerJ">
        <title>Extensive microbial diversity within the chicken gut microbiome revealed by metagenomics and culture.</title>
        <authorList>
            <person name="Gilroy R."/>
            <person name="Ravi A."/>
            <person name="Getino M."/>
            <person name="Pursley I."/>
            <person name="Horton D.L."/>
            <person name="Alikhan N.F."/>
            <person name="Baker D."/>
            <person name="Gharbi K."/>
            <person name="Hall N."/>
            <person name="Watson M."/>
            <person name="Adriaenssens E.M."/>
            <person name="Foster-Nyarko E."/>
            <person name="Jarju S."/>
            <person name="Secka A."/>
            <person name="Antonio M."/>
            <person name="Oren A."/>
            <person name="Chaudhuri R.R."/>
            <person name="La Ragione R."/>
            <person name="Hildebrand F."/>
            <person name="Pallen M.J."/>
        </authorList>
    </citation>
    <scope>NUCLEOTIDE SEQUENCE</scope>
    <source>
        <strain evidence="5">ChiSjej6B24-2974</strain>
    </source>
</reference>
<proteinExistence type="inferred from homology"/>
<comment type="function">
    <text evidence="3">A 50S ribosomal subunit assembly protein with GTPase activity, required for 50S subunit assembly at low temperatures, may also play a role in translation. Binds GTP and analogs. Binds the 70S ribosome between the 30S and 50S subunits, in a similar position as ribosome-bound EF-G; it contacts a number of ribosomal proteins, both rRNAs and the A-site tRNA.</text>
</comment>
<dbReference type="Pfam" id="PF14492">
    <property type="entry name" value="EFG_III"/>
    <property type="match status" value="1"/>
</dbReference>
<dbReference type="SUPFAM" id="SSF52540">
    <property type="entry name" value="P-loop containing nucleoside triphosphate hydrolases"/>
    <property type="match status" value="1"/>
</dbReference>
<dbReference type="PROSITE" id="PS00301">
    <property type="entry name" value="G_TR_1"/>
    <property type="match status" value="1"/>
</dbReference>
<feature type="domain" description="Tr-type G" evidence="4">
    <location>
        <begin position="6"/>
        <end position="201"/>
    </location>
</feature>
<dbReference type="CDD" id="cd01891">
    <property type="entry name" value="TypA_BipA"/>
    <property type="match status" value="1"/>
</dbReference>
<keyword evidence="1 3" id="KW-0547">Nucleotide-binding</keyword>
<keyword evidence="3" id="KW-0378">Hydrolase</keyword>
<dbReference type="InterPro" id="IPR047042">
    <property type="entry name" value="BipA_II"/>
</dbReference>
<dbReference type="PRINTS" id="PR00315">
    <property type="entry name" value="ELONGATNFCT"/>
</dbReference>
<dbReference type="NCBIfam" id="TIGR01394">
    <property type="entry name" value="TypA_BipA"/>
    <property type="match status" value="1"/>
</dbReference>
<evidence type="ECO:0000256" key="1">
    <source>
        <dbReference type="ARBA" id="ARBA00022741"/>
    </source>
</evidence>
<keyword evidence="2 3" id="KW-0342">GTP-binding</keyword>
<dbReference type="InterPro" id="IPR027417">
    <property type="entry name" value="P-loop_NTPase"/>
</dbReference>
<dbReference type="Gene3D" id="3.30.70.870">
    <property type="entry name" value="Elongation Factor G (Translational Gtpase), domain 3"/>
    <property type="match status" value="1"/>
</dbReference>
<dbReference type="HAMAP" id="MF_00849">
    <property type="entry name" value="BipA"/>
    <property type="match status" value="1"/>
</dbReference>
<dbReference type="FunFam" id="2.40.50.250:FF:000001">
    <property type="entry name" value="GTP-binding protein TypA"/>
    <property type="match status" value="1"/>
</dbReference>
<dbReference type="Proteomes" id="UP000824260">
    <property type="component" value="Unassembled WGS sequence"/>
</dbReference>
<dbReference type="Pfam" id="PF03144">
    <property type="entry name" value="GTP_EFTU_D2"/>
    <property type="match status" value="1"/>
</dbReference>
<dbReference type="InterPro" id="IPR006298">
    <property type="entry name" value="BipA"/>
</dbReference>
<dbReference type="GO" id="GO:0019843">
    <property type="term" value="F:rRNA binding"/>
    <property type="evidence" value="ECO:0007669"/>
    <property type="project" value="UniProtKB-KW"/>
</dbReference>
<dbReference type="InterPro" id="IPR005225">
    <property type="entry name" value="Small_GTP-bd"/>
</dbReference>
<dbReference type="Pfam" id="PF00679">
    <property type="entry name" value="EFG_C"/>
    <property type="match status" value="1"/>
</dbReference>
<dbReference type="CDD" id="cd16263">
    <property type="entry name" value="BipA_III"/>
    <property type="match status" value="1"/>
</dbReference>
<dbReference type="Gene3D" id="2.40.30.10">
    <property type="entry name" value="Translation factors"/>
    <property type="match status" value="1"/>
</dbReference>
<name>A0A9D0ZLZ1_9FIRM</name>
<dbReference type="SUPFAM" id="SSF54980">
    <property type="entry name" value="EF-G C-terminal domain-like"/>
    <property type="match status" value="2"/>
</dbReference>
<keyword evidence="3" id="KW-0820">tRNA-binding</keyword>
<dbReference type="Gene3D" id="3.30.70.240">
    <property type="match status" value="1"/>
</dbReference>
<dbReference type="GO" id="GO:0005829">
    <property type="term" value="C:cytosol"/>
    <property type="evidence" value="ECO:0007669"/>
    <property type="project" value="TreeGrafter"/>
</dbReference>
<dbReference type="GO" id="GO:1990904">
    <property type="term" value="C:ribonucleoprotein complex"/>
    <property type="evidence" value="ECO:0007669"/>
    <property type="project" value="TreeGrafter"/>
</dbReference>
<comment type="subunit">
    <text evidence="3">Monomer.</text>
</comment>
<dbReference type="SMART" id="SM00838">
    <property type="entry name" value="EFG_C"/>
    <property type="match status" value="1"/>
</dbReference>
<keyword evidence="3" id="KW-0963">Cytoplasm</keyword>
<dbReference type="InterPro" id="IPR048876">
    <property type="entry name" value="BipA_C"/>
</dbReference>
<protein>
    <recommendedName>
        <fullName evidence="3">Large ribosomal subunit assembly factor BipA</fullName>
        <ecNumber evidence="3">3.6.5.-</ecNumber>
    </recommendedName>
    <alternativeName>
        <fullName evidence="3">GTP-binding protein BipA</fullName>
    </alternativeName>
</protein>
<dbReference type="InterPro" id="IPR000795">
    <property type="entry name" value="T_Tr_GTP-bd_dom"/>
</dbReference>
<dbReference type="FunFam" id="3.40.50.300:FF:000055">
    <property type="entry name" value="GTP-binding protein TypA"/>
    <property type="match status" value="1"/>
</dbReference>
<comment type="catalytic activity">
    <reaction evidence="3">
        <text>GTP + H2O = GDP + phosphate + H(+)</text>
        <dbReference type="Rhea" id="RHEA:19669"/>
        <dbReference type="ChEBI" id="CHEBI:15377"/>
        <dbReference type="ChEBI" id="CHEBI:15378"/>
        <dbReference type="ChEBI" id="CHEBI:37565"/>
        <dbReference type="ChEBI" id="CHEBI:43474"/>
        <dbReference type="ChEBI" id="CHEBI:58189"/>
    </reaction>
</comment>
<evidence type="ECO:0000313" key="5">
    <source>
        <dbReference type="EMBL" id="HIQ82689.1"/>
    </source>
</evidence>
<dbReference type="InterPro" id="IPR031157">
    <property type="entry name" value="G_TR_CS"/>
</dbReference>
<dbReference type="FunFam" id="3.30.70.870:FF:000003">
    <property type="entry name" value="GTP-binding protein TypA"/>
    <property type="match status" value="1"/>
</dbReference>
<dbReference type="GO" id="GO:0003924">
    <property type="term" value="F:GTPase activity"/>
    <property type="evidence" value="ECO:0007669"/>
    <property type="project" value="UniProtKB-UniRule"/>
</dbReference>
<reference evidence="5" key="1">
    <citation type="submission" date="2020-10" db="EMBL/GenBank/DDBJ databases">
        <authorList>
            <person name="Gilroy R."/>
        </authorList>
    </citation>
    <scope>NUCLEOTIDE SEQUENCE</scope>
    <source>
        <strain evidence="5">ChiSjej6B24-2974</strain>
    </source>
</reference>
<feature type="binding site" evidence="3">
    <location>
        <begin position="131"/>
        <end position="134"/>
    </location>
    <ligand>
        <name>GTP</name>
        <dbReference type="ChEBI" id="CHEBI:37565"/>
    </ligand>
</feature>
<accession>A0A9D0ZLZ1</accession>